<reference evidence="8 9" key="1">
    <citation type="submission" date="2019-01" db="EMBL/GenBank/DDBJ databases">
        <title>Draft genomes of a novel of Aminipila strains.</title>
        <authorList>
            <person name="Ma S."/>
        </authorList>
    </citation>
    <scope>NUCLEOTIDE SEQUENCE [LARGE SCALE GENOMIC DNA]</scope>
    <source>
        <strain evidence="9">JN-39</strain>
    </source>
</reference>
<sequence length="365" mass="41181">MKKEGRSYTLLSSKEEVFMGKRNPSRTTGKTYIAVILVFILLFIGSFVHYMQNLGKPFDKNNTKAIAVNIPQGSGTSTIGQILEEKKVISSTNKFKLLSKIDGNDGKYKAGEYSLSPSMPLEQIMEIIISGDSNTSRFTIPEGLTIKETADRLAAKNLINKDAFLSEVKSGTFDYRFISLLPNTENRLEGFLYPETYDIYTTASEHEIIGKMLDQFDKLVPEEYYTRASEMGYDMYKIITIASLIEKETLVSSEKPVVASVIYNRLAVNMPLQIDATVQYALPEHKERLNYKDLEVDSPYNTYQNTGLPQGPICSPGIDSIKAALYPANTNYYYYVLSAEKNGSHKFSNTYEEFLKNKNAYVHSL</sequence>
<feature type="site" description="Important for catalytic activity" evidence="7">
    <location>
        <position position="248"/>
    </location>
</feature>
<dbReference type="KEGG" id="amij:EQM06_06265"/>
<comment type="subcellular location">
    <subcellularLocation>
        <location evidence="7">Cell membrane</location>
        <topology evidence="7">Single-pass membrane protein</topology>
    </subcellularLocation>
</comment>
<feature type="transmembrane region" description="Helical" evidence="7">
    <location>
        <begin position="31"/>
        <end position="51"/>
    </location>
</feature>
<dbReference type="GO" id="GO:0009252">
    <property type="term" value="P:peptidoglycan biosynthetic process"/>
    <property type="evidence" value="ECO:0007669"/>
    <property type="project" value="UniProtKB-UniRule"/>
</dbReference>
<evidence type="ECO:0000313" key="9">
    <source>
        <dbReference type="Proteomes" id="UP000287601"/>
    </source>
</evidence>
<dbReference type="GO" id="GO:0071555">
    <property type="term" value="P:cell wall organization"/>
    <property type="evidence" value="ECO:0007669"/>
    <property type="project" value="UniProtKB-KW"/>
</dbReference>
<accession>A0A410PVD8</accession>
<evidence type="ECO:0000256" key="3">
    <source>
        <dbReference type="ARBA" id="ARBA00022989"/>
    </source>
</evidence>
<dbReference type="GO" id="GO:0005886">
    <property type="term" value="C:plasma membrane"/>
    <property type="evidence" value="ECO:0007669"/>
    <property type="project" value="UniProtKB-SubCell"/>
</dbReference>
<evidence type="ECO:0000256" key="6">
    <source>
        <dbReference type="ARBA" id="ARBA00023316"/>
    </source>
</evidence>
<keyword evidence="3 7" id="KW-1133">Transmembrane helix</keyword>
<protein>
    <recommendedName>
        <fullName evidence="7">Endolytic murein transglycosylase</fullName>
        <ecNumber evidence="7">4.2.2.29</ecNumber>
    </recommendedName>
    <alternativeName>
        <fullName evidence="7">Peptidoglycan lytic transglycosylase</fullName>
    </alternativeName>
    <alternativeName>
        <fullName evidence="7">Peptidoglycan polymerization terminase</fullName>
    </alternativeName>
</protein>
<dbReference type="AlphaFoldDB" id="A0A410PVD8"/>
<dbReference type="Proteomes" id="UP000287601">
    <property type="component" value="Chromosome"/>
</dbReference>
<keyword evidence="5 7" id="KW-0456">Lyase</keyword>
<comment type="catalytic activity">
    <reaction evidence="7">
        <text>a peptidoglycan chain = a peptidoglycan chain with N-acetyl-1,6-anhydromuramyl-[peptide] at the reducing end + a peptidoglycan chain with N-acetylglucosamine at the non-reducing end.</text>
        <dbReference type="EC" id="4.2.2.29"/>
    </reaction>
</comment>
<evidence type="ECO:0000256" key="1">
    <source>
        <dbReference type="ARBA" id="ARBA00022475"/>
    </source>
</evidence>
<dbReference type="PANTHER" id="PTHR30518:SF2">
    <property type="entry name" value="ENDOLYTIC MUREIN TRANSGLYCOSYLASE"/>
    <property type="match status" value="1"/>
</dbReference>
<evidence type="ECO:0000313" key="8">
    <source>
        <dbReference type="EMBL" id="QAT42870.1"/>
    </source>
</evidence>
<organism evidence="8 9">
    <name type="scientific">Aminipila luticellarii</name>
    <dbReference type="NCBI Taxonomy" id="2507160"/>
    <lineage>
        <taxon>Bacteria</taxon>
        <taxon>Bacillati</taxon>
        <taxon>Bacillota</taxon>
        <taxon>Clostridia</taxon>
        <taxon>Peptostreptococcales</taxon>
        <taxon>Anaerovoracaceae</taxon>
        <taxon>Aminipila</taxon>
    </lineage>
</organism>
<keyword evidence="9" id="KW-1185">Reference proteome</keyword>
<evidence type="ECO:0000256" key="4">
    <source>
        <dbReference type="ARBA" id="ARBA00023136"/>
    </source>
</evidence>
<keyword evidence="4 7" id="KW-0472">Membrane</keyword>
<proteinExistence type="inferred from homology"/>
<keyword evidence="2 7" id="KW-0812">Transmembrane</keyword>
<dbReference type="OrthoDB" id="9814591at2"/>
<evidence type="ECO:0000256" key="7">
    <source>
        <dbReference type="HAMAP-Rule" id="MF_02065"/>
    </source>
</evidence>
<evidence type="ECO:0000256" key="2">
    <source>
        <dbReference type="ARBA" id="ARBA00022692"/>
    </source>
</evidence>
<dbReference type="InterPro" id="IPR003770">
    <property type="entry name" value="MLTG-like"/>
</dbReference>
<dbReference type="GO" id="GO:0008932">
    <property type="term" value="F:lytic endotransglycosylase activity"/>
    <property type="evidence" value="ECO:0007669"/>
    <property type="project" value="UniProtKB-UniRule"/>
</dbReference>
<keyword evidence="6 7" id="KW-0961">Cell wall biogenesis/degradation</keyword>
<dbReference type="PANTHER" id="PTHR30518">
    <property type="entry name" value="ENDOLYTIC MUREIN TRANSGLYCOSYLASE"/>
    <property type="match status" value="1"/>
</dbReference>
<gene>
    <name evidence="7 8" type="primary">mltG</name>
    <name evidence="8" type="ORF">EQM06_06265</name>
</gene>
<keyword evidence="1 7" id="KW-1003">Cell membrane</keyword>
<dbReference type="Gene3D" id="3.30.1490.480">
    <property type="entry name" value="Endolytic murein transglycosylase"/>
    <property type="match status" value="1"/>
</dbReference>
<dbReference type="NCBIfam" id="TIGR00247">
    <property type="entry name" value="endolytic transglycosylase MltG"/>
    <property type="match status" value="1"/>
</dbReference>
<evidence type="ECO:0000256" key="5">
    <source>
        <dbReference type="ARBA" id="ARBA00023239"/>
    </source>
</evidence>
<dbReference type="CDD" id="cd08010">
    <property type="entry name" value="MltG_like"/>
    <property type="match status" value="1"/>
</dbReference>
<comment type="similarity">
    <text evidence="7">Belongs to the transglycosylase MltG family.</text>
</comment>
<dbReference type="HAMAP" id="MF_02065">
    <property type="entry name" value="MltG"/>
    <property type="match status" value="1"/>
</dbReference>
<dbReference type="EMBL" id="CP035281">
    <property type="protein sequence ID" value="QAT42870.1"/>
    <property type="molecule type" value="Genomic_DNA"/>
</dbReference>
<dbReference type="Pfam" id="PF02618">
    <property type="entry name" value="YceG"/>
    <property type="match status" value="1"/>
</dbReference>
<name>A0A410PVD8_9FIRM</name>
<comment type="function">
    <text evidence="7">Functions as a peptidoglycan terminase that cleaves nascent peptidoglycan strands endolytically to terminate their elongation.</text>
</comment>
<dbReference type="EC" id="4.2.2.29" evidence="7"/>